<dbReference type="EMBL" id="SJPK01000007">
    <property type="protein sequence ID" value="TWT65209.1"/>
    <property type="molecule type" value="Genomic_DNA"/>
</dbReference>
<dbReference type="InterPro" id="IPR016828">
    <property type="entry name" value="Alpha-L-arabinofuranosidase"/>
</dbReference>
<protein>
    <submittedName>
        <fullName evidence="9">Extracellular exo-alpha-(1-&gt;5)-L-arabinofuranosidase</fullName>
        <ecNumber evidence="9">3.2.1.55</ecNumber>
    </submittedName>
</protein>
<dbReference type="Pfam" id="PF04616">
    <property type="entry name" value="Glyco_hydro_43"/>
    <property type="match status" value="1"/>
</dbReference>
<evidence type="ECO:0000256" key="3">
    <source>
        <dbReference type="ARBA" id="ARBA00022801"/>
    </source>
</evidence>
<dbReference type="Proteomes" id="UP000318053">
    <property type="component" value="Unassembled WGS sequence"/>
</dbReference>
<comment type="similarity">
    <text evidence="1 6">Belongs to the glycosyl hydrolase 43 family.</text>
</comment>
<feature type="chain" id="PRO_5022765519" evidence="8">
    <location>
        <begin position="26"/>
        <end position="367"/>
    </location>
</feature>
<evidence type="ECO:0000313" key="9">
    <source>
        <dbReference type="EMBL" id="TWT65209.1"/>
    </source>
</evidence>
<dbReference type="SUPFAM" id="SSF75005">
    <property type="entry name" value="Arabinanase/levansucrase/invertase"/>
    <property type="match status" value="1"/>
</dbReference>
<dbReference type="PANTHER" id="PTHR43817:SF1">
    <property type="entry name" value="HYDROLASE, FAMILY 43, PUTATIVE (AFU_ORTHOLOGUE AFUA_3G01660)-RELATED"/>
    <property type="match status" value="1"/>
</dbReference>
<dbReference type="GO" id="GO:0046556">
    <property type="term" value="F:alpha-L-arabinofuranosidase activity"/>
    <property type="evidence" value="ECO:0007669"/>
    <property type="project" value="UniProtKB-EC"/>
</dbReference>
<keyword evidence="2 8" id="KW-0732">Signal</keyword>
<evidence type="ECO:0000256" key="6">
    <source>
        <dbReference type="RuleBase" id="RU361187"/>
    </source>
</evidence>
<dbReference type="RefSeq" id="WP_186774955.1">
    <property type="nucleotide sequence ID" value="NZ_SJPK01000007.1"/>
</dbReference>
<dbReference type="GO" id="GO:0005975">
    <property type="term" value="P:carbohydrate metabolic process"/>
    <property type="evidence" value="ECO:0007669"/>
    <property type="project" value="InterPro"/>
</dbReference>
<organism evidence="9 10">
    <name type="scientific">Allorhodopirellula solitaria</name>
    <dbReference type="NCBI Taxonomy" id="2527987"/>
    <lineage>
        <taxon>Bacteria</taxon>
        <taxon>Pseudomonadati</taxon>
        <taxon>Planctomycetota</taxon>
        <taxon>Planctomycetia</taxon>
        <taxon>Pirellulales</taxon>
        <taxon>Pirellulaceae</taxon>
        <taxon>Allorhodopirellula</taxon>
    </lineage>
</organism>
<feature type="site" description="Important for catalytic activity, responsible for pKa modulation of the active site Glu and correct orientation of both the proton donor and substrate" evidence="5">
    <location>
        <position position="169"/>
    </location>
</feature>
<dbReference type="InterPro" id="IPR023296">
    <property type="entry name" value="Glyco_hydro_beta-prop_sf"/>
</dbReference>
<proteinExistence type="inferred from homology"/>
<reference evidence="9 10" key="1">
    <citation type="submission" date="2019-02" db="EMBL/GenBank/DDBJ databases">
        <title>Deep-cultivation of Planctomycetes and their phenomic and genomic characterization uncovers novel biology.</title>
        <authorList>
            <person name="Wiegand S."/>
            <person name="Jogler M."/>
            <person name="Boedeker C."/>
            <person name="Pinto D."/>
            <person name="Vollmers J."/>
            <person name="Rivas-Marin E."/>
            <person name="Kohn T."/>
            <person name="Peeters S.H."/>
            <person name="Heuer A."/>
            <person name="Rast P."/>
            <person name="Oberbeckmann S."/>
            <person name="Bunk B."/>
            <person name="Jeske O."/>
            <person name="Meyerdierks A."/>
            <person name="Storesund J.E."/>
            <person name="Kallscheuer N."/>
            <person name="Luecker S."/>
            <person name="Lage O.M."/>
            <person name="Pohl T."/>
            <person name="Merkel B.J."/>
            <person name="Hornburger P."/>
            <person name="Mueller R.-W."/>
            <person name="Bruemmer F."/>
            <person name="Labrenz M."/>
            <person name="Spormann A.M."/>
            <person name="Op Den Camp H."/>
            <person name="Overmann J."/>
            <person name="Amann R."/>
            <person name="Jetten M.S.M."/>
            <person name="Mascher T."/>
            <person name="Medema M.H."/>
            <person name="Devos D.P."/>
            <person name="Kaster A.-K."/>
            <person name="Ovreas L."/>
            <person name="Rohde M."/>
            <person name="Galperin M.Y."/>
            <person name="Jogler C."/>
        </authorList>
    </citation>
    <scope>NUCLEOTIDE SEQUENCE [LARGE SCALE GENOMIC DNA]</scope>
    <source>
        <strain evidence="9 10">CA85</strain>
    </source>
</reference>
<sequence precursor="true">MSNCAPFATSLLAAWVALAGLPSLADDIAADASEAIQRNEQSSADTFTNPLLPSGPDPWTIYHEGMFYYIRSAGGGIVLMRTPDITQLRRAEKQVIWKAPPGTDHSKEIWAPEIHYLRGKWYVYVAADDGQNANHRMFVLENAAEDPFTGSFEVKSKLKTDAEDNWAIDGSVFEHAGELYFVWSGWAEPPTDSETQNIYIARMADPWTIDSERVLLSTPELPWERHWEGLSRAVYVNEGPQILVHGSKMHIVYSASGCWTPDYALGLLTADATADPMNPDAWTKSPQPVFQQSPERGVYGTGHNCFFKSPDGREDWILYHANDNPEDGCGNKRSPRAQPFRWSDEDMPIFGKPVATSTPLKKPSGTP</sequence>
<feature type="signal peptide" evidence="8">
    <location>
        <begin position="1"/>
        <end position="25"/>
    </location>
</feature>
<comment type="caution">
    <text evidence="9">The sequence shown here is derived from an EMBL/GenBank/DDBJ whole genome shotgun (WGS) entry which is preliminary data.</text>
</comment>
<evidence type="ECO:0000313" key="10">
    <source>
        <dbReference type="Proteomes" id="UP000318053"/>
    </source>
</evidence>
<evidence type="ECO:0000256" key="4">
    <source>
        <dbReference type="ARBA" id="ARBA00023295"/>
    </source>
</evidence>
<dbReference type="PANTHER" id="PTHR43817">
    <property type="entry name" value="GLYCOSYL HYDROLASE"/>
    <property type="match status" value="1"/>
</dbReference>
<name>A0A5C5XRE9_9BACT</name>
<feature type="compositionally biased region" description="Polar residues" evidence="7">
    <location>
        <begin position="355"/>
        <end position="367"/>
    </location>
</feature>
<evidence type="ECO:0000256" key="7">
    <source>
        <dbReference type="SAM" id="MobiDB-lite"/>
    </source>
</evidence>
<dbReference type="Gene3D" id="2.115.10.20">
    <property type="entry name" value="Glycosyl hydrolase domain, family 43"/>
    <property type="match status" value="1"/>
</dbReference>
<accession>A0A5C5XRE9</accession>
<keyword evidence="10" id="KW-1185">Reference proteome</keyword>
<dbReference type="PIRSF" id="PIRSF025414">
    <property type="entry name" value="Alpha-L-arabinofuranosidase"/>
    <property type="match status" value="1"/>
</dbReference>
<evidence type="ECO:0000256" key="8">
    <source>
        <dbReference type="SAM" id="SignalP"/>
    </source>
</evidence>
<dbReference type="AlphaFoldDB" id="A0A5C5XRE9"/>
<dbReference type="EC" id="3.2.1.55" evidence="9"/>
<feature type="region of interest" description="Disordered" evidence="7">
    <location>
        <begin position="326"/>
        <end position="367"/>
    </location>
</feature>
<evidence type="ECO:0000256" key="1">
    <source>
        <dbReference type="ARBA" id="ARBA00009865"/>
    </source>
</evidence>
<dbReference type="CDD" id="cd18820">
    <property type="entry name" value="GH43_LbAraf43-like"/>
    <property type="match status" value="1"/>
</dbReference>
<dbReference type="InterPro" id="IPR006710">
    <property type="entry name" value="Glyco_hydro_43"/>
</dbReference>
<gene>
    <name evidence="9" type="ORF">CA85_31200</name>
</gene>
<evidence type="ECO:0000256" key="2">
    <source>
        <dbReference type="ARBA" id="ARBA00022729"/>
    </source>
</evidence>
<keyword evidence="4 6" id="KW-0326">Glycosidase</keyword>
<evidence type="ECO:0000256" key="5">
    <source>
        <dbReference type="PIRSR" id="PIRSR606710-2"/>
    </source>
</evidence>
<keyword evidence="3 6" id="KW-0378">Hydrolase</keyword>